<sequence length="304" mass="33914">MSEPVLPSDAPVDTVDVDIRAWVERARADPQLYRDRQVTEIVLAAIGLSPSLKESLVLKGGTLMAIAFGSRRGTGDVDFSATVEPDGFAELLRAELDAKLPTAAIRLGYLDLICRVQGLKRRPKPELFEGADFPALELRIASAERGTKQETALAEGRAGRILIVEVSFRDQVYAFQELNLGRADVAVQAFTAEELIAEKLRALLQQPIRNRNRRQDVYDIAFLIEANPPSAEAREQILATLREKCRTRNITPDSNSINDPEVAERAEREWNTLKLEIADLPVFAPRFALVRDLYLALPWELEGQ</sequence>
<reference evidence="1 2" key="1">
    <citation type="submission" date="2016-08" db="EMBL/GenBank/DDBJ databases">
        <title>Draft genome of the agarase producing Sphingomonas sp. MCT13.</title>
        <authorList>
            <person name="D'Andrea M.M."/>
            <person name="Rossolini G.M."/>
            <person name="Thaller M.C."/>
        </authorList>
    </citation>
    <scope>NUCLEOTIDE SEQUENCE [LARGE SCALE GENOMIC DNA]</scope>
    <source>
        <strain evidence="1 2">MCT13</strain>
    </source>
</reference>
<gene>
    <name evidence="1" type="ORF">BFL28_13415</name>
</gene>
<evidence type="ECO:0000313" key="2">
    <source>
        <dbReference type="Proteomes" id="UP000094487"/>
    </source>
</evidence>
<dbReference type="OrthoDB" id="9125135at2"/>
<organism evidence="1 2">
    <name type="scientific">Sphingomonas turrisvirgatae</name>
    <dbReference type="NCBI Taxonomy" id="1888892"/>
    <lineage>
        <taxon>Bacteria</taxon>
        <taxon>Pseudomonadati</taxon>
        <taxon>Pseudomonadota</taxon>
        <taxon>Alphaproteobacteria</taxon>
        <taxon>Sphingomonadales</taxon>
        <taxon>Sphingomonadaceae</taxon>
        <taxon>Sphingomonas</taxon>
    </lineage>
</organism>
<accession>A0A1E3LYG3</accession>
<dbReference type="InterPro" id="IPR014942">
    <property type="entry name" value="AbiEii"/>
</dbReference>
<dbReference type="AlphaFoldDB" id="A0A1E3LYG3"/>
<proteinExistence type="predicted"/>
<dbReference type="EMBL" id="MDDS01000012">
    <property type="protein sequence ID" value="ODP38788.1"/>
    <property type="molecule type" value="Genomic_DNA"/>
</dbReference>
<evidence type="ECO:0008006" key="3">
    <source>
        <dbReference type="Google" id="ProtNLM"/>
    </source>
</evidence>
<comment type="caution">
    <text evidence="1">The sequence shown here is derived from an EMBL/GenBank/DDBJ whole genome shotgun (WGS) entry which is preliminary data.</text>
</comment>
<dbReference type="RefSeq" id="WP_069319527.1">
    <property type="nucleotide sequence ID" value="NZ_MDDS01000012.1"/>
</dbReference>
<dbReference type="Proteomes" id="UP000094487">
    <property type="component" value="Unassembled WGS sequence"/>
</dbReference>
<protein>
    <recommendedName>
        <fullName evidence="3">Nucleotidyl transferase AbiEii/AbiGii toxin family protein</fullName>
    </recommendedName>
</protein>
<keyword evidence="2" id="KW-1185">Reference proteome</keyword>
<name>A0A1E3LYG3_9SPHN</name>
<evidence type="ECO:0000313" key="1">
    <source>
        <dbReference type="EMBL" id="ODP38788.1"/>
    </source>
</evidence>
<dbReference type="Pfam" id="PF08843">
    <property type="entry name" value="AbiEii"/>
    <property type="match status" value="1"/>
</dbReference>